<protein>
    <submittedName>
        <fullName evidence="6">Hemicentin-2</fullName>
    </submittedName>
</protein>
<dbReference type="Pfam" id="PF07534">
    <property type="entry name" value="TLD"/>
    <property type="match status" value="1"/>
</dbReference>
<evidence type="ECO:0000256" key="3">
    <source>
        <dbReference type="SAM" id="Phobius"/>
    </source>
</evidence>
<reference evidence="7" key="1">
    <citation type="journal article" date="2017" name="bioRxiv">
        <title>Comparative analysis of the genomes of Stylophora pistillata and Acropora digitifera provides evidence for extensive differences between species of corals.</title>
        <authorList>
            <person name="Voolstra C.R."/>
            <person name="Li Y."/>
            <person name="Liew Y.J."/>
            <person name="Baumgarten S."/>
            <person name="Zoccola D."/>
            <person name="Flot J.-F."/>
            <person name="Tambutte S."/>
            <person name="Allemand D."/>
            <person name="Aranda M."/>
        </authorList>
    </citation>
    <scope>NUCLEOTIDE SEQUENCE [LARGE SCALE GENOMIC DNA]</scope>
</reference>
<dbReference type="PANTHER" id="PTHR10075:SF14">
    <property type="entry name" value="CELL ADHESION MOLECULE DSCAM2-RELATED"/>
    <property type="match status" value="1"/>
</dbReference>
<evidence type="ECO:0000313" key="7">
    <source>
        <dbReference type="Proteomes" id="UP000225706"/>
    </source>
</evidence>
<dbReference type="PANTHER" id="PTHR10075">
    <property type="entry name" value="BASIGIN RELATED"/>
    <property type="match status" value="1"/>
</dbReference>
<dbReference type="Gene3D" id="2.60.40.10">
    <property type="entry name" value="Immunoglobulins"/>
    <property type="match status" value="2"/>
</dbReference>
<dbReference type="OrthoDB" id="10012075at2759"/>
<evidence type="ECO:0000259" key="5">
    <source>
        <dbReference type="PROSITE" id="PS51886"/>
    </source>
</evidence>
<dbReference type="Pfam" id="PF13927">
    <property type="entry name" value="Ig_3"/>
    <property type="match status" value="2"/>
</dbReference>
<dbReference type="PROSITE" id="PS50835">
    <property type="entry name" value="IG_LIKE"/>
    <property type="match status" value="2"/>
</dbReference>
<name>A0A2B4S555_STYPI</name>
<dbReference type="InterPro" id="IPR003598">
    <property type="entry name" value="Ig_sub2"/>
</dbReference>
<dbReference type="PROSITE" id="PS51886">
    <property type="entry name" value="TLDC"/>
    <property type="match status" value="1"/>
</dbReference>
<keyword evidence="1" id="KW-0393">Immunoglobulin domain</keyword>
<dbReference type="InterPro" id="IPR007110">
    <property type="entry name" value="Ig-like_dom"/>
</dbReference>
<dbReference type="Proteomes" id="UP000225706">
    <property type="component" value="Unassembled WGS sequence"/>
</dbReference>
<proteinExistence type="predicted"/>
<dbReference type="InterPro" id="IPR003599">
    <property type="entry name" value="Ig_sub"/>
</dbReference>
<feature type="transmembrane region" description="Helical" evidence="3">
    <location>
        <begin position="33"/>
        <end position="54"/>
    </location>
</feature>
<comment type="caution">
    <text evidence="6">The sequence shown here is derived from an EMBL/GenBank/DDBJ whole genome shotgun (WGS) entry which is preliminary data.</text>
</comment>
<keyword evidence="3" id="KW-0812">Transmembrane</keyword>
<dbReference type="InterPro" id="IPR006571">
    <property type="entry name" value="TLDc_dom"/>
</dbReference>
<accession>A0A2B4S555</accession>
<keyword evidence="3" id="KW-1133">Transmembrane helix</keyword>
<dbReference type="AlphaFoldDB" id="A0A2B4S555"/>
<feature type="domain" description="TLDc" evidence="5">
    <location>
        <begin position="422"/>
        <end position="606"/>
    </location>
</feature>
<organism evidence="6 7">
    <name type="scientific">Stylophora pistillata</name>
    <name type="common">Smooth cauliflower coral</name>
    <dbReference type="NCBI Taxonomy" id="50429"/>
    <lineage>
        <taxon>Eukaryota</taxon>
        <taxon>Metazoa</taxon>
        <taxon>Cnidaria</taxon>
        <taxon>Anthozoa</taxon>
        <taxon>Hexacorallia</taxon>
        <taxon>Scleractinia</taxon>
        <taxon>Astrocoeniina</taxon>
        <taxon>Pocilloporidae</taxon>
        <taxon>Stylophora</taxon>
    </lineage>
</organism>
<evidence type="ECO:0000313" key="6">
    <source>
        <dbReference type="EMBL" id="PFX24173.1"/>
    </source>
</evidence>
<dbReference type="EMBL" id="LSMT01000184">
    <property type="protein sequence ID" value="PFX24173.1"/>
    <property type="molecule type" value="Genomic_DNA"/>
</dbReference>
<dbReference type="SMART" id="SM00409">
    <property type="entry name" value="IG"/>
    <property type="match status" value="2"/>
</dbReference>
<keyword evidence="7" id="KW-1185">Reference proteome</keyword>
<sequence>MLLCHLSPLERIEMAANKNSDTKSCDKMSRTSLAISVISLAIVSLLFVRFEFVYKNSRALKNRIQRIDVNLKTNVVKIVEKKLRFHDNTPTPEKPAVTSGFESKEGSVVSAKYDHQRKRRAPVAESVTFKEVRSVIKHQFRNSCSANGTTCRTGLPGPTGIAGSPGPSGSNGSSGATGVRGPVGLQGVKGDKGEKGSPGQPGIKGDVGNMGTPGFPGLKGMRGRRGEQGKRGPKGECYPPPNVTISPPSQAVSVNSRAVFNCEVRGPTPWRMKWQKLGGPLSSAPIHKGKLRIKKVRETHAGFYMCTARSKLGAFKVMSKLEVKVPPKITDKPPELVIRDRGTNVRLCCRATGYPRPLVEWKRNDDWSVMMANSQEDGCLEVDMDRESTQGTHYVCLATNKFGLAQIGALVYARSFVAGQSYIIGNNEGHIAALNQWLYPVIRSRTSSWFMCWTLTINGGKASALHEMCDNKGPTLVIVRVEDYIFGGYSSVSWSKDRCEYKYSSTAFLFSLVNKPGWGPTKLPQEGDSPGESIYTCGRYGPVFGRGFDLKIGDDADYKTNSVAHIGWTYKPPKGHSHKTNFANTFMAGKEYFSPDEVEVLYERTD</sequence>
<feature type="domain" description="Ig-like" evidence="4">
    <location>
        <begin position="241"/>
        <end position="324"/>
    </location>
</feature>
<feature type="compositionally biased region" description="Low complexity" evidence="2">
    <location>
        <begin position="156"/>
        <end position="177"/>
    </location>
</feature>
<evidence type="ECO:0000259" key="4">
    <source>
        <dbReference type="PROSITE" id="PS50835"/>
    </source>
</evidence>
<keyword evidence="3" id="KW-0472">Membrane</keyword>
<evidence type="ECO:0000256" key="2">
    <source>
        <dbReference type="SAM" id="MobiDB-lite"/>
    </source>
</evidence>
<dbReference type="SMART" id="SM00408">
    <property type="entry name" value="IGc2"/>
    <property type="match status" value="2"/>
</dbReference>
<dbReference type="Pfam" id="PF01391">
    <property type="entry name" value="Collagen"/>
    <property type="match status" value="1"/>
</dbReference>
<dbReference type="InterPro" id="IPR036179">
    <property type="entry name" value="Ig-like_dom_sf"/>
</dbReference>
<feature type="region of interest" description="Disordered" evidence="2">
    <location>
        <begin position="146"/>
        <end position="249"/>
    </location>
</feature>
<feature type="domain" description="Ig-like" evidence="4">
    <location>
        <begin position="327"/>
        <end position="400"/>
    </location>
</feature>
<dbReference type="InterPro" id="IPR008160">
    <property type="entry name" value="Collagen"/>
</dbReference>
<dbReference type="InterPro" id="IPR013783">
    <property type="entry name" value="Ig-like_fold"/>
</dbReference>
<gene>
    <name evidence="6" type="primary">Hmcn2</name>
    <name evidence="6" type="ORF">AWC38_SpisGene11243</name>
</gene>
<feature type="compositionally biased region" description="Basic and acidic residues" evidence="2">
    <location>
        <begin position="224"/>
        <end position="234"/>
    </location>
</feature>
<dbReference type="SUPFAM" id="SSF48726">
    <property type="entry name" value="Immunoglobulin"/>
    <property type="match status" value="2"/>
</dbReference>
<evidence type="ECO:0000256" key="1">
    <source>
        <dbReference type="ARBA" id="ARBA00023319"/>
    </source>
</evidence>